<accession>A0A3M2RLU2</accession>
<dbReference type="InterPro" id="IPR001296">
    <property type="entry name" value="Glyco_trans_1"/>
</dbReference>
<comment type="caution">
    <text evidence="2">The sequence shown here is derived from an EMBL/GenBank/DDBJ whole genome shotgun (WGS) entry which is preliminary data.</text>
</comment>
<feature type="domain" description="Glycosyl transferase family 1" evidence="1">
    <location>
        <begin position="198"/>
        <end position="333"/>
    </location>
</feature>
<dbReference type="GO" id="GO:1901135">
    <property type="term" value="P:carbohydrate derivative metabolic process"/>
    <property type="evidence" value="ECO:0007669"/>
    <property type="project" value="UniProtKB-ARBA"/>
</dbReference>
<reference evidence="2 3" key="1">
    <citation type="submission" date="2018-08" db="EMBL/GenBank/DDBJ databases">
        <title>Whole Genome Sequence of the Moderate Halophilic Marine Bacterium Marinobacter litoralis Sw-45.</title>
        <authorList>
            <person name="Musa H."/>
        </authorList>
    </citation>
    <scope>NUCLEOTIDE SEQUENCE [LARGE SCALE GENOMIC DNA]</scope>
    <source>
        <strain evidence="2 3">Sw-45</strain>
    </source>
</reference>
<dbReference type="EMBL" id="QMDL01000001">
    <property type="protein sequence ID" value="RMJ06132.1"/>
    <property type="molecule type" value="Genomic_DNA"/>
</dbReference>
<organism evidence="2 3">
    <name type="scientific">Marinobacter litoralis</name>
    <dbReference type="NCBI Taxonomy" id="187981"/>
    <lineage>
        <taxon>Bacteria</taxon>
        <taxon>Pseudomonadati</taxon>
        <taxon>Pseudomonadota</taxon>
        <taxon>Gammaproteobacteria</taxon>
        <taxon>Pseudomonadales</taxon>
        <taxon>Marinobacteraceae</taxon>
        <taxon>Marinobacter</taxon>
    </lineage>
</organism>
<dbReference type="Proteomes" id="UP000265903">
    <property type="component" value="Unassembled WGS sequence"/>
</dbReference>
<dbReference type="Gene3D" id="3.40.50.2000">
    <property type="entry name" value="Glycogen Phosphorylase B"/>
    <property type="match status" value="1"/>
</dbReference>
<protein>
    <submittedName>
        <fullName evidence="2">D-inositol-3-phosphate glycosyltransferase</fullName>
        <ecNumber evidence="2">2.4.1.250</ecNumber>
    </submittedName>
</protein>
<name>A0A3M2RLU2_9GAMM</name>
<dbReference type="Pfam" id="PF00534">
    <property type="entry name" value="Glycos_transf_1"/>
    <property type="match status" value="1"/>
</dbReference>
<evidence type="ECO:0000313" key="2">
    <source>
        <dbReference type="EMBL" id="RMJ06132.1"/>
    </source>
</evidence>
<dbReference type="EC" id="2.4.1.250" evidence="2"/>
<evidence type="ECO:0000313" key="3">
    <source>
        <dbReference type="Proteomes" id="UP000265903"/>
    </source>
</evidence>
<dbReference type="AlphaFoldDB" id="A0A3M2RLU2"/>
<dbReference type="SUPFAM" id="SSF53756">
    <property type="entry name" value="UDP-Glycosyltransferase/glycogen phosphorylase"/>
    <property type="match status" value="1"/>
</dbReference>
<proteinExistence type="predicted"/>
<keyword evidence="2" id="KW-0808">Transferase</keyword>
<keyword evidence="3" id="KW-1185">Reference proteome</keyword>
<dbReference type="GO" id="GO:0102710">
    <property type="term" value="F:D-inositol-3-phosphate glycosyltransferase activity"/>
    <property type="evidence" value="ECO:0007669"/>
    <property type="project" value="UniProtKB-EC"/>
</dbReference>
<keyword evidence="2" id="KW-0328">Glycosyltransferase</keyword>
<sequence length="422" mass="48128">MTGKLVRETLNFARELDLSGWRFMVGKWRSRIMSLFTIDPEGRLSQLAGHLAHFPRNWSNKIELVEARKLAVSLNRSVERSRAVSLSYCAVIKCYVSNTEKGILLVSFENQLAQLVDFGGIDRVLARYQLVFIPSWSGLYSKELFRLVAAADQQPVFVMPVHSHELELVPTLGANCHSLPFNAASWVNPAFFDGPAQPRDIDCLMVANFASFKRHWLLFKALKGLPKDIKVTCVGVPLGSRTAESIRQEAAEYGVSDQVTIVEDPSQEELRRYFRMAKMFCAMSYREGSFIAVAESLMSGTPVLMFSNAHIGTKTLINEKTGALVKSVRELRQKILEYRNFEGHDQVRQTAIDNISAQANSRKLNDMLRDWSINNGKAWTVDIEPFYSQRLDFHYFNDESRDRLADDYRYLSELGVRFPRFS</sequence>
<evidence type="ECO:0000259" key="1">
    <source>
        <dbReference type="Pfam" id="PF00534"/>
    </source>
</evidence>
<gene>
    <name evidence="2" type="primary">mshA_1</name>
    <name evidence="2" type="ORF">DOQ08_00817</name>
</gene>
<dbReference type="RefSeq" id="WP_165823601.1">
    <property type="nucleotide sequence ID" value="NZ_QMDL01000001.1"/>
</dbReference>
<dbReference type="PANTHER" id="PTHR12526">
    <property type="entry name" value="GLYCOSYLTRANSFERASE"/>
    <property type="match status" value="1"/>
</dbReference>